<feature type="DNA-binding region" description="OmpR/PhoB-type" evidence="7">
    <location>
        <begin position="131"/>
        <end position="227"/>
    </location>
</feature>
<evidence type="ECO:0000256" key="6">
    <source>
        <dbReference type="PROSITE-ProRule" id="PRU00169"/>
    </source>
</evidence>
<keyword evidence="5" id="KW-0804">Transcription</keyword>
<feature type="modified residue" description="4-aspartylphosphate" evidence="6">
    <location>
        <position position="55"/>
    </location>
</feature>
<feature type="domain" description="Response regulatory" evidence="8">
    <location>
        <begin position="6"/>
        <end position="122"/>
    </location>
</feature>
<dbReference type="InterPro" id="IPR001867">
    <property type="entry name" value="OmpR/PhoB-type_DNA-bd"/>
</dbReference>
<accession>A0A366H8T2</accession>
<evidence type="ECO:0000256" key="7">
    <source>
        <dbReference type="PROSITE-ProRule" id="PRU01091"/>
    </source>
</evidence>
<dbReference type="GO" id="GO:0005829">
    <property type="term" value="C:cytosol"/>
    <property type="evidence" value="ECO:0007669"/>
    <property type="project" value="TreeGrafter"/>
</dbReference>
<dbReference type="GO" id="GO:0032993">
    <property type="term" value="C:protein-DNA complex"/>
    <property type="evidence" value="ECO:0007669"/>
    <property type="project" value="TreeGrafter"/>
</dbReference>
<dbReference type="PROSITE" id="PS51755">
    <property type="entry name" value="OMPR_PHOB"/>
    <property type="match status" value="1"/>
</dbReference>
<sequence length="236" mass="26564">MDGTYLILVADDNDDLRQLVASNLRRSGFETVEARNGLETLHMVRYHRPDAVLLDIMMPGRDGLQVCEELRSDEDTKQIPIMMLTAKGEVEDRIIGLEAGADDYLSKPFILKELILRVQVMLRRSSATGRVPELKIGPFQFDVIGTKLTLDGQVTDLPLLEFKLLHLLAARSGRVVERGIILQEVWGLDPRTVTRTIDTHARRARGKLGEHSAWVQTVRGIGFIFKEPEALVAEVR</sequence>
<dbReference type="InterPro" id="IPR001789">
    <property type="entry name" value="Sig_transdc_resp-reg_receiver"/>
</dbReference>
<evidence type="ECO:0000256" key="1">
    <source>
        <dbReference type="ARBA" id="ARBA00022553"/>
    </source>
</evidence>
<dbReference type="PANTHER" id="PTHR48111:SF1">
    <property type="entry name" value="TWO-COMPONENT RESPONSE REGULATOR ORR33"/>
    <property type="match status" value="1"/>
</dbReference>
<organism evidence="10 11">
    <name type="scientific">Roseimicrobium gellanilyticum</name>
    <dbReference type="NCBI Taxonomy" id="748857"/>
    <lineage>
        <taxon>Bacteria</taxon>
        <taxon>Pseudomonadati</taxon>
        <taxon>Verrucomicrobiota</taxon>
        <taxon>Verrucomicrobiia</taxon>
        <taxon>Verrucomicrobiales</taxon>
        <taxon>Verrucomicrobiaceae</taxon>
        <taxon>Roseimicrobium</taxon>
    </lineage>
</organism>
<dbReference type="SMART" id="SM00862">
    <property type="entry name" value="Trans_reg_C"/>
    <property type="match status" value="1"/>
</dbReference>
<evidence type="ECO:0000259" key="9">
    <source>
        <dbReference type="PROSITE" id="PS51755"/>
    </source>
</evidence>
<dbReference type="RefSeq" id="WP_113961086.1">
    <property type="nucleotide sequence ID" value="NZ_QNRR01000011.1"/>
</dbReference>
<dbReference type="Pfam" id="PF00072">
    <property type="entry name" value="Response_reg"/>
    <property type="match status" value="1"/>
</dbReference>
<dbReference type="SUPFAM" id="SSF46894">
    <property type="entry name" value="C-terminal effector domain of the bipartite response regulators"/>
    <property type="match status" value="1"/>
</dbReference>
<dbReference type="EMBL" id="QNRR01000011">
    <property type="protein sequence ID" value="RBP38638.1"/>
    <property type="molecule type" value="Genomic_DNA"/>
</dbReference>
<evidence type="ECO:0000256" key="4">
    <source>
        <dbReference type="ARBA" id="ARBA00023125"/>
    </source>
</evidence>
<dbReference type="InterPro" id="IPR039420">
    <property type="entry name" value="WalR-like"/>
</dbReference>
<dbReference type="GO" id="GO:0000976">
    <property type="term" value="F:transcription cis-regulatory region binding"/>
    <property type="evidence" value="ECO:0007669"/>
    <property type="project" value="TreeGrafter"/>
</dbReference>
<gene>
    <name evidence="10" type="ORF">DES53_111157</name>
</gene>
<keyword evidence="4 7" id="KW-0238">DNA-binding</keyword>
<evidence type="ECO:0000256" key="5">
    <source>
        <dbReference type="ARBA" id="ARBA00023163"/>
    </source>
</evidence>
<evidence type="ECO:0000256" key="2">
    <source>
        <dbReference type="ARBA" id="ARBA00023012"/>
    </source>
</evidence>
<dbReference type="Proteomes" id="UP000253426">
    <property type="component" value="Unassembled WGS sequence"/>
</dbReference>
<dbReference type="Gene3D" id="3.40.50.2300">
    <property type="match status" value="1"/>
</dbReference>
<proteinExistence type="predicted"/>
<dbReference type="Gene3D" id="1.10.10.10">
    <property type="entry name" value="Winged helix-like DNA-binding domain superfamily/Winged helix DNA-binding domain"/>
    <property type="match status" value="1"/>
</dbReference>
<dbReference type="GO" id="GO:0000156">
    <property type="term" value="F:phosphorelay response regulator activity"/>
    <property type="evidence" value="ECO:0007669"/>
    <property type="project" value="TreeGrafter"/>
</dbReference>
<evidence type="ECO:0000259" key="8">
    <source>
        <dbReference type="PROSITE" id="PS50110"/>
    </source>
</evidence>
<dbReference type="PANTHER" id="PTHR48111">
    <property type="entry name" value="REGULATOR OF RPOS"/>
    <property type="match status" value="1"/>
</dbReference>
<dbReference type="Pfam" id="PF00486">
    <property type="entry name" value="Trans_reg_C"/>
    <property type="match status" value="1"/>
</dbReference>
<keyword evidence="1 6" id="KW-0597">Phosphoprotein</keyword>
<reference evidence="10 11" key="1">
    <citation type="submission" date="2018-06" db="EMBL/GenBank/DDBJ databases">
        <title>Genomic Encyclopedia of Type Strains, Phase IV (KMG-IV): sequencing the most valuable type-strain genomes for metagenomic binning, comparative biology and taxonomic classification.</title>
        <authorList>
            <person name="Goeker M."/>
        </authorList>
    </citation>
    <scope>NUCLEOTIDE SEQUENCE [LARGE SCALE GENOMIC DNA]</scope>
    <source>
        <strain evidence="10 11">DSM 25532</strain>
    </source>
</reference>
<dbReference type="PROSITE" id="PS50110">
    <property type="entry name" value="RESPONSE_REGULATORY"/>
    <property type="match status" value="1"/>
</dbReference>
<keyword evidence="2" id="KW-0902">Two-component regulatory system</keyword>
<dbReference type="AlphaFoldDB" id="A0A366H8T2"/>
<dbReference type="InterPro" id="IPR036388">
    <property type="entry name" value="WH-like_DNA-bd_sf"/>
</dbReference>
<dbReference type="InterPro" id="IPR011006">
    <property type="entry name" value="CheY-like_superfamily"/>
</dbReference>
<dbReference type="GO" id="GO:0006355">
    <property type="term" value="P:regulation of DNA-templated transcription"/>
    <property type="evidence" value="ECO:0007669"/>
    <property type="project" value="InterPro"/>
</dbReference>
<name>A0A366H8T2_9BACT</name>
<keyword evidence="11" id="KW-1185">Reference proteome</keyword>
<dbReference type="InterPro" id="IPR016032">
    <property type="entry name" value="Sig_transdc_resp-reg_C-effctor"/>
</dbReference>
<dbReference type="SMART" id="SM00448">
    <property type="entry name" value="REC"/>
    <property type="match status" value="1"/>
</dbReference>
<keyword evidence="3" id="KW-0805">Transcription regulation</keyword>
<evidence type="ECO:0000313" key="11">
    <source>
        <dbReference type="Proteomes" id="UP000253426"/>
    </source>
</evidence>
<feature type="domain" description="OmpR/PhoB-type" evidence="9">
    <location>
        <begin position="131"/>
        <end position="227"/>
    </location>
</feature>
<dbReference type="OrthoDB" id="9778145at2"/>
<dbReference type="FunFam" id="3.40.50.2300:FF:000001">
    <property type="entry name" value="DNA-binding response regulator PhoB"/>
    <property type="match status" value="1"/>
</dbReference>
<evidence type="ECO:0000256" key="3">
    <source>
        <dbReference type="ARBA" id="ARBA00023015"/>
    </source>
</evidence>
<comment type="caution">
    <text evidence="10">The sequence shown here is derived from an EMBL/GenBank/DDBJ whole genome shotgun (WGS) entry which is preliminary data.</text>
</comment>
<protein>
    <submittedName>
        <fullName evidence="10">Two-component system phosphate regulon response regulator PhoB</fullName>
    </submittedName>
</protein>
<evidence type="ECO:0000313" key="10">
    <source>
        <dbReference type="EMBL" id="RBP38638.1"/>
    </source>
</evidence>
<dbReference type="SUPFAM" id="SSF52172">
    <property type="entry name" value="CheY-like"/>
    <property type="match status" value="1"/>
</dbReference>